<reference evidence="3 4" key="1">
    <citation type="submission" date="2023-10" db="EMBL/GenBank/DDBJ databases">
        <title>Microbacterium xanthum sp. nov., isolated from seaweed.</title>
        <authorList>
            <person name="Lee S.D."/>
        </authorList>
    </citation>
    <scope>NUCLEOTIDE SEQUENCE [LARGE SCALE GENOMIC DNA]</scope>
    <source>
        <strain evidence="3 4">KCTC 19124</strain>
    </source>
</reference>
<dbReference type="Gene3D" id="3.40.30.10">
    <property type="entry name" value="Glutaredoxin"/>
    <property type="match status" value="1"/>
</dbReference>
<name>A0ABU5N397_9MICO</name>
<dbReference type="Proteomes" id="UP001291912">
    <property type="component" value="Unassembled WGS sequence"/>
</dbReference>
<dbReference type="RefSeq" id="WP_194423256.1">
    <property type="nucleotide sequence ID" value="NZ_BAAAPT010000001.1"/>
</dbReference>
<keyword evidence="4" id="KW-1185">Reference proteome</keyword>
<gene>
    <name evidence="3" type="ORF">R2Q92_01795</name>
</gene>
<organism evidence="3 4">
    <name type="scientific">Microbacterium aquimaris</name>
    <dbReference type="NCBI Taxonomy" id="459816"/>
    <lineage>
        <taxon>Bacteria</taxon>
        <taxon>Bacillati</taxon>
        <taxon>Actinomycetota</taxon>
        <taxon>Actinomycetes</taxon>
        <taxon>Micrococcales</taxon>
        <taxon>Microbacteriaceae</taxon>
        <taxon>Microbacterium</taxon>
    </lineage>
</organism>
<feature type="region of interest" description="Disordered" evidence="1">
    <location>
        <begin position="33"/>
        <end position="80"/>
    </location>
</feature>
<protein>
    <submittedName>
        <fullName evidence="3">Thioredoxin family protein</fullName>
    </submittedName>
</protein>
<dbReference type="SUPFAM" id="SSF52833">
    <property type="entry name" value="Thioredoxin-like"/>
    <property type="match status" value="1"/>
</dbReference>
<feature type="compositionally biased region" description="Acidic residues" evidence="1">
    <location>
        <begin position="46"/>
        <end position="70"/>
    </location>
</feature>
<dbReference type="Pfam" id="PF00085">
    <property type="entry name" value="Thioredoxin"/>
    <property type="match status" value="1"/>
</dbReference>
<sequence>MKRGTVVALAIAGVLAVGVGGAVAVSLAGSDDPAAVATESPMGDDSAAEADAADAADAEQEAQAEDDTASDSEPGASPGAYVDYSESALAAAEGTRVLFFHATWCPQCRALDEDIVAEGVPDGVTVLKVDYDTHQDLRQKYDVRQQTTVVALDDSGAAVASFVPYDDPSLDTALAGLGIG</sequence>
<evidence type="ECO:0000313" key="4">
    <source>
        <dbReference type="Proteomes" id="UP001291912"/>
    </source>
</evidence>
<evidence type="ECO:0000259" key="2">
    <source>
        <dbReference type="Pfam" id="PF00085"/>
    </source>
</evidence>
<dbReference type="InterPro" id="IPR013766">
    <property type="entry name" value="Thioredoxin_domain"/>
</dbReference>
<evidence type="ECO:0000313" key="3">
    <source>
        <dbReference type="EMBL" id="MDZ8160550.1"/>
    </source>
</evidence>
<proteinExistence type="predicted"/>
<dbReference type="InterPro" id="IPR036249">
    <property type="entry name" value="Thioredoxin-like_sf"/>
</dbReference>
<feature type="domain" description="Thioredoxin" evidence="2">
    <location>
        <begin position="87"/>
        <end position="153"/>
    </location>
</feature>
<accession>A0ABU5N397</accession>
<dbReference type="CDD" id="cd02947">
    <property type="entry name" value="TRX_family"/>
    <property type="match status" value="1"/>
</dbReference>
<comment type="caution">
    <text evidence="3">The sequence shown here is derived from an EMBL/GenBank/DDBJ whole genome shotgun (WGS) entry which is preliminary data.</text>
</comment>
<dbReference type="EMBL" id="JAWJYN010000001">
    <property type="protein sequence ID" value="MDZ8160550.1"/>
    <property type="molecule type" value="Genomic_DNA"/>
</dbReference>
<evidence type="ECO:0000256" key="1">
    <source>
        <dbReference type="SAM" id="MobiDB-lite"/>
    </source>
</evidence>